<accession>A0AAV7V4C1</accession>
<name>A0AAV7V4C1_PLEWA</name>
<sequence>MMAGPGRRWGRHHSLQRDHPPPSAEEEGQNHPPEATIGGEVRPWRPNKSLFQRPSFVKQIEQAISRYLALNDVPGCSVSLLWEALKAVIRGELIAITATDNKIRKEKRETMTKQVLDLEQIHKCTGAPGIWRRLEAACTQLAGLDQDRAEYAPLRMHHSFYVGGKRMCWLLASCLCALR</sequence>
<protein>
    <submittedName>
        <fullName evidence="2">Uncharacterized protein</fullName>
    </submittedName>
</protein>
<keyword evidence="3" id="KW-1185">Reference proteome</keyword>
<organism evidence="2 3">
    <name type="scientific">Pleurodeles waltl</name>
    <name type="common">Iberian ribbed newt</name>
    <dbReference type="NCBI Taxonomy" id="8319"/>
    <lineage>
        <taxon>Eukaryota</taxon>
        <taxon>Metazoa</taxon>
        <taxon>Chordata</taxon>
        <taxon>Craniata</taxon>
        <taxon>Vertebrata</taxon>
        <taxon>Euteleostomi</taxon>
        <taxon>Amphibia</taxon>
        <taxon>Batrachia</taxon>
        <taxon>Caudata</taxon>
        <taxon>Salamandroidea</taxon>
        <taxon>Salamandridae</taxon>
        <taxon>Pleurodelinae</taxon>
        <taxon>Pleurodeles</taxon>
    </lineage>
</organism>
<proteinExistence type="predicted"/>
<evidence type="ECO:0000313" key="3">
    <source>
        <dbReference type="Proteomes" id="UP001066276"/>
    </source>
</evidence>
<dbReference type="EMBL" id="JANPWB010000004">
    <property type="protein sequence ID" value="KAJ1195476.1"/>
    <property type="molecule type" value="Genomic_DNA"/>
</dbReference>
<feature type="region of interest" description="Disordered" evidence="1">
    <location>
        <begin position="1"/>
        <end position="46"/>
    </location>
</feature>
<gene>
    <name evidence="2" type="ORF">NDU88_004756</name>
</gene>
<dbReference type="Proteomes" id="UP001066276">
    <property type="component" value="Chromosome 2_2"/>
</dbReference>
<comment type="caution">
    <text evidence="2">The sequence shown here is derived from an EMBL/GenBank/DDBJ whole genome shotgun (WGS) entry which is preliminary data.</text>
</comment>
<evidence type="ECO:0000313" key="2">
    <source>
        <dbReference type="EMBL" id="KAJ1195476.1"/>
    </source>
</evidence>
<dbReference type="AlphaFoldDB" id="A0AAV7V4C1"/>
<reference evidence="2" key="1">
    <citation type="journal article" date="2022" name="bioRxiv">
        <title>Sequencing and chromosome-scale assembly of the giantPleurodeles waltlgenome.</title>
        <authorList>
            <person name="Brown T."/>
            <person name="Elewa A."/>
            <person name="Iarovenko S."/>
            <person name="Subramanian E."/>
            <person name="Araus A.J."/>
            <person name="Petzold A."/>
            <person name="Susuki M."/>
            <person name="Suzuki K.-i.T."/>
            <person name="Hayashi T."/>
            <person name="Toyoda A."/>
            <person name="Oliveira C."/>
            <person name="Osipova E."/>
            <person name="Leigh N.D."/>
            <person name="Simon A."/>
            <person name="Yun M.H."/>
        </authorList>
    </citation>
    <scope>NUCLEOTIDE SEQUENCE</scope>
    <source>
        <strain evidence="2">20211129_DDA</strain>
        <tissue evidence="2">Liver</tissue>
    </source>
</reference>
<evidence type="ECO:0000256" key="1">
    <source>
        <dbReference type="SAM" id="MobiDB-lite"/>
    </source>
</evidence>